<sequence>MDFMISHFCDENNAAPLYSTGRADAFPMQKVGSDFDQGAKYLPAENDLGNIEYKARLTNTNPARLQHLITQMKWRLREGQGEAIYELGVEDDGALTGLTDSDLEMSLATLQTMAKSLDASLTILAEREVSPKGASQRRTVAEVLVRKVPESQQFIELRLAVLGGCNVGKSTLCGVMTQGCLDDGNGKTRLNLFRFPHEVRTGKTSSVCLDVIGFDSRGKLVNYADNTLEEVVEKSTKLVTLIDLAGDAKYLKTTIHGLSAYRPHFSCLLISAETGTTAVTREHLGLLAALNIPFFVVITKKDLVDKTQLELVYENVRKLLARAGMKMSTKKIKNKRDAINAARVLSESGIIPVLSLSSVSGEGMRPFRCFLNVLSTAGTSDTRLQLADNEPLFTVEEIFTVPHVGVVVCGLLSEGRLHEGQTTLIGPFKDSSYHKVNSIFTANLFLLSHCVKHLCIGFMGTVYIGSIRQTVRVVAIDNAEQAVEQLVWATVTMEFLTHPEFIREGTPLIFRQGKTKGMGEVVEVLPQCQ</sequence>
<dbReference type="InterPro" id="IPR050055">
    <property type="entry name" value="EF-Tu_GTPase"/>
</dbReference>
<dbReference type="InterPro" id="IPR027417">
    <property type="entry name" value="P-loop_NTPase"/>
</dbReference>
<gene>
    <name evidence="5" type="ORF">WR25_24426</name>
</gene>
<dbReference type="PANTHER" id="PTHR43721">
    <property type="entry name" value="ELONGATION FACTOR TU-RELATED"/>
    <property type="match status" value="1"/>
</dbReference>
<protein>
    <recommendedName>
        <fullName evidence="4">Tr-type G domain-containing protein</fullName>
    </recommendedName>
</protein>
<dbReference type="Pfam" id="PF00009">
    <property type="entry name" value="GTP_EFTU"/>
    <property type="match status" value="1"/>
</dbReference>
<dbReference type="EMBL" id="LIAE01006700">
    <property type="protein sequence ID" value="PAV86098.1"/>
    <property type="molecule type" value="Genomic_DNA"/>
</dbReference>
<dbReference type="Gene3D" id="2.40.30.10">
    <property type="entry name" value="Translation factors"/>
    <property type="match status" value="1"/>
</dbReference>
<dbReference type="GO" id="GO:0003746">
    <property type="term" value="F:translation elongation factor activity"/>
    <property type="evidence" value="ECO:0007669"/>
    <property type="project" value="TreeGrafter"/>
</dbReference>
<dbReference type="SUPFAM" id="SSF50465">
    <property type="entry name" value="EF-Tu/eEF-1alpha/eIF2-gamma C-terminal domain"/>
    <property type="match status" value="1"/>
</dbReference>
<reference evidence="5 6" key="1">
    <citation type="journal article" date="2017" name="Curr. Biol.">
        <title>Genome architecture and evolution of a unichromosomal asexual nematode.</title>
        <authorList>
            <person name="Fradin H."/>
            <person name="Zegar C."/>
            <person name="Gutwein M."/>
            <person name="Lucas J."/>
            <person name="Kovtun M."/>
            <person name="Corcoran D."/>
            <person name="Baugh L.R."/>
            <person name="Kiontke K."/>
            <person name="Gunsalus K."/>
            <person name="Fitch D.H."/>
            <person name="Piano F."/>
        </authorList>
    </citation>
    <scope>NUCLEOTIDE SEQUENCE [LARGE SCALE GENOMIC DNA]</scope>
    <source>
        <strain evidence="5">PF1309</strain>
    </source>
</reference>
<evidence type="ECO:0000313" key="5">
    <source>
        <dbReference type="EMBL" id="PAV86098.1"/>
    </source>
</evidence>
<dbReference type="InterPro" id="IPR000795">
    <property type="entry name" value="T_Tr_GTP-bd_dom"/>
</dbReference>
<dbReference type="Gene3D" id="3.40.50.300">
    <property type="entry name" value="P-loop containing nucleotide triphosphate hydrolases"/>
    <property type="match status" value="1"/>
</dbReference>
<comment type="caution">
    <text evidence="5">The sequence shown here is derived from an EMBL/GenBank/DDBJ whole genome shotgun (WGS) entry which is preliminary data.</text>
</comment>
<dbReference type="AlphaFoldDB" id="A0A2A2LJ72"/>
<evidence type="ECO:0000256" key="3">
    <source>
        <dbReference type="ARBA" id="ARBA00023134"/>
    </source>
</evidence>
<accession>A0A2A2LJ72</accession>
<dbReference type="InterPro" id="IPR009001">
    <property type="entry name" value="Transl_elong_EF1A/Init_IF2_C"/>
</dbReference>
<dbReference type="SUPFAM" id="SSF52540">
    <property type="entry name" value="P-loop containing nucleoside triphosphate hydrolases"/>
    <property type="match status" value="1"/>
</dbReference>
<evidence type="ECO:0000256" key="2">
    <source>
        <dbReference type="ARBA" id="ARBA00022741"/>
    </source>
</evidence>
<dbReference type="FunFam" id="3.40.50.300:FF:001865">
    <property type="entry name" value="GTP-binding protein"/>
    <property type="match status" value="1"/>
</dbReference>
<name>A0A2A2LJ72_9BILA</name>
<comment type="similarity">
    <text evidence="1">Belongs to the TRAFAC class translation factor GTPase superfamily. Classic translation factor GTPase family. EF-Tu/EF-1A subfamily.</text>
</comment>
<evidence type="ECO:0000259" key="4">
    <source>
        <dbReference type="Pfam" id="PF00009"/>
    </source>
</evidence>
<keyword evidence="6" id="KW-1185">Reference proteome</keyword>
<dbReference type="PANTHER" id="PTHR43721:SF3">
    <property type="entry name" value="GTP-BINDING PROTEIN 2"/>
    <property type="match status" value="1"/>
</dbReference>
<dbReference type="OrthoDB" id="248233at2759"/>
<proteinExistence type="inferred from homology"/>
<keyword evidence="2" id="KW-0547">Nucleotide-binding</keyword>
<dbReference type="STRING" id="2018661.A0A2A2LJ72"/>
<keyword evidence="3" id="KW-0342">GTP-binding</keyword>
<dbReference type="GO" id="GO:0003924">
    <property type="term" value="F:GTPase activity"/>
    <property type="evidence" value="ECO:0007669"/>
    <property type="project" value="InterPro"/>
</dbReference>
<dbReference type="GO" id="GO:0005525">
    <property type="term" value="F:GTP binding"/>
    <property type="evidence" value="ECO:0007669"/>
    <property type="project" value="UniProtKB-KW"/>
</dbReference>
<dbReference type="Proteomes" id="UP000218231">
    <property type="component" value="Unassembled WGS sequence"/>
</dbReference>
<evidence type="ECO:0000313" key="6">
    <source>
        <dbReference type="Proteomes" id="UP000218231"/>
    </source>
</evidence>
<organism evidence="5 6">
    <name type="scientific">Diploscapter pachys</name>
    <dbReference type="NCBI Taxonomy" id="2018661"/>
    <lineage>
        <taxon>Eukaryota</taxon>
        <taxon>Metazoa</taxon>
        <taxon>Ecdysozoa</taxon>
        <taxon>Nematoda</taxon>
        <taxon>Chromadorea</taxon>
        <taxon>Rhabditida</taxon>
        <taxon>Rhabditina</taxon>
        <taxon>Rhabditomorpha</taxon>
        <taxon>Rhabditoidea</taxon>
        <taxon>Rhabditidae</taxon>
        <taxon>Diploscapter</taxon>
    </lineage>
</organism>
<evidence type="ECO:0000256" key="1">
    <source>
        <dbReference type="ARBA" id="ARBA00007249"/>
    </source>
</evidence>
<feature type="domain" description="Tr-type G" evidence="4">
    <location>
        <begin position="159"/>
        <end position="367"/>
    </location>
</feature>